<dbReference type="Proteomes" id="UP000308600">
    <property type="component" value="Unassembled WGS sequence"/>
</dbReference>
<proteinExistence type="predicted"/>
<protein>
    <submittedName>
        <fullName evidence="1">Uncharacterized protein</fullName>
    </submittedName>
</protein>
<evidence type="ECO:0000313" key="2">
    <source>
        <dbReference type="Proteomes" id="UP000308600"/>
    </source>
</evidence>
<keyword evidence="2" id="KW-1185">Reference proteome</keyword>
<organism evidence="1 2">
    <name type="scientific">Pluteus cervinus</name>
    <dbReference type="NCBI Taxonomy" id="181527"/>
    <lineage>
        <taxon>Eukaryota</taxon>
        <taxon>Fungi</taxon>
        <taxon>Dikarya</taxon>
        <taxon>Basidiomycota</taxon>
        <taxon>Agaricomycotina</taxon>
        <taxon>Agaricomycetes</taxon>
        <taxon>Agaricomycetidae</taxon>
        <taxon>Agaricales</taxon>
        <taxon>Pluteineae</taxon>
        <taxon>Pluteaceae</taxon>
        <taxon>Pluteus</taxon>
    </lineage>
</organism>
<sequence>MPIAGTVLPPARETPYFKNLDELDAWAASPVAKIEGVLPYFPRPANLSADGKGRMLVCHDYKGGYSESPFAPCYTFNYYSQCDVFVYFSHNRVAIPPPGWVNGAHRQGSKMLGTLIFEGGSEADCLRLCVGQYPTGVSPPPLGSATFPLSTQYATTLANLAQQRGFDGWLMNFETSLEGAGAQARAVAAWLTILQSELEAKVGPHAETIWYDSVTTDGYVYYQNRLNALNLPFFLSSTGLFTNYWWYPTADTDPKNSMDYFTSLAATLTGNAATSKPEVAKKDFNDIFIGIDVWGRGSYGGEGFGLYQALTHISPLKRKLSAALFAPGWTWETQENNTGWTWDQWWGYDHALWAGSGNDPAPSDPASPPGSEGPFVPIVSYFALLGSPDPLDFPFFSTFSPGTGTGWFVGGVKVFQSTKGWADLDKQTTVGDLVWPVPVISWHTGAAGGALPHTSAAIATDDAYMGGSSLRLGLFHNLTFMTASTPIWLPVQSLNVTLAKSYQATVYYKVEQPTPDTSVTVGLYVKPLGTDISASSITVTPVAPTSPPAPISAGWKQLVISFATSGTPPTQTQVALGLVLASSSGATLPDISLLLGQISVIPSFPDAVAVVPPILAFASFTPNTSGTGAKPNGTLSWSVGAAFPSSATGPSRLAPHPGDTVSAWKLQPSNPWFPTLAYANIYATRFAKASPPTAPPVPGIGSSNWIGTSGLDGRTKSFLVVGANLPAASSGQDKVRLWVQGVTNRGEVLSWDRCAYVDVDAT</sequence>
<accession>A0ACD3AP20</accession>
<reference evidence="1 2" key="1">
    <citation type="journal article" date="2019" name="Nat. Ecol. Evol.">
        <title>Megaphylogeny resolves global patterns of mushroom evolution.</title>
        <authorList>
            <person name="Varga T."/>
            <person name="Krizsan K."/>
            <person name="Foldi C."/>
            <person name="Dima B."/>
            <person name="Sanchez-Garcia M."/>
            <person name="Sanchez-Ramirez S."/>
            <person name="Szollosi G.J."/>
            <person name="Szarkandi J.G."/>
            <person name="Papp V."/>
            <person name="Albert L."/>
            <person name="Andreopoulos W."/>
            <person name="Angelini C."/>
            <person name="Antonin V."/>
            <person name="Barry K.W."/>
            <person name="Bougher N.L."/>
            <person name="Buchanan P."/>
            <person name="Buyck B."/>
            <person name="Bense V."/>
            <person name="Catcheside P."/>
            <person name="Chovatia M."/>
            <person name="Cooper J."/>
            <person name="Damon W."/>
            <person name="Desjardin D."/>
            <person name="Finy P."/>
            <person name="Geml J."/>
            <person name="Haridas S."/>
            <person name="Hughes K."/>
            <person name="Justo A."/>
            <person name="Karasinski D."/>
            <person name="Kautmanova I."/>
            <person name="Kiss B."/>
            <person name="Kocsube S."/>
            <person name="Kotiranta H."/>
            <person name="LaButti K.M."/>
            <person name="Lechner B.E."/>
            <person name="Liimatainen K."/>
            <person name="Lipzen A."/>
            <person name="Lukacs Z."/>
            <person name="Mihaltcheva S."/>
            <person name="Morgado L.N."/>
            <person name="Niskanen T."/>
            <person name="Noordeloos M.E."/>
            <person name="Ohm R.A."/>
            <person name="Ortiz-Santana B."/>
            <person name="Ovrebo C."/>
            <person name="Racz N."/>
            <person name="Riley R."/>
            <person name="Savchenko A."/>
            <person name="Shiryaev A."/>
            <person name="Soop K."/>
            <person name="Spirin V."/>
            <person name="Szebenyi C."/>
            <person name="Tomsovsky M."/>
            <person name="Tulloss R.E."/>
            <person name="Uehling J."/>
            <person name="Grigoriev I.V."/>
            <person name="Vagvolgyi C."/>
            <person name="Papp T."/>
            <person name="Martin F.M."/>
            <person name="Miettinen O."/>
            <person name="Hibbett D.S."/>
            <person name="Nagy L.G."/>
        </authorList>
    </citation>
    <scope>NUCLEOTIDE SEQUENCE [LARGE SCALE GENOMIC DNA]</scope>
    <source>
        <strain evidence="1 2">NL-1719</strain>
    </source>
</reference>
<evidence type="ECO:0000313" key="1">
    <source>
        <dbReference type="EMBL" id="TFK67271.1"/>
    </source>
</evidence>
<name>A0ACD3AP20_9AGAR</name>
<gene>
    <name evidence="1" type="ORF">BDN72DRAFT_914846</name>
</gene>
<dbReference type="EMBL" id="ML208380">
    <property type="protein sequence ID" value="TFK67271.1"/>
    <property type="molecule type" value="Genomic_DNA"/>
</dbReference>